<evidence type="ECO:0000256" key="2">
    <source>
        <dbReference type="ARBA" id="ARBA00013489"/>
    </source>
</evidence>
<dbReference type="GO" id="GO:0015297">
    <property type="term" value="F:antiporter activity"/>
    <property type="evidence" value="ECO:0007669"/>
    <property type="project" value="InterPro"/>
</dbReference>
<feature type="transmembrane region" description="Helical" evidence="9">
    <location>
        <begin position="168"/>
        <end position="187"/>
    </location>
</feature>
<feature type="transmembrane region" description="Helical" evidence="9">
    <location>
        <begin position="353"/>
        <end position="375"/>
    </location>
</feature>
<evidence type="ECO:0000256" key="9">
    <source>
        <dbReference type="SAM" id="Phobius"/>
    </source>
</evidence>
<feature type="transmembrane region" description="Helical" evidence="9">
    <location>
        <begin position="21"/>
        <end position="46"/>
    </location>
</feature>
<accession>A0A975U5K9</accession>
<evidence type="ECO:0000313" key="11">
    <source>
        <dbReference type="Proteomes" id="UP000694232"/>
    </source>
</evidence>
<feature type="transmembrane region" description="Helical" evidence="9">
    <location>
        <begin position="92"/>
        <end position="115"/>
    </location>
</feature>
<organism evidence="10 11">
    <name type="scientific">Vibrio ostreae</name>
    <dbReference type="NCBI Taxonomy" id="2841925"/>
    <lineage>
        <taxon>Bacteria</taxon>
        <taxon>Pseudomonadati</taxon>
        <taxon>Pseudomonadota</taxon>
        <taxon>Gammaproteobacteria</taxon>
        <taxon>Vibrionales</taxon>
        <taxon>Vibrionaceae</taxon>
        <taxon>Vibrio</taxon>
    </lineage>
</organism>
<dbReference type="PANTHER" id="PTHR43549:SF3">
    <property type="entry name" value="MULTIDRUG RESISTANCE PROTEIN YPNP-RELATED"/>
    <property type="match status" value="1"/>
</dbReference>
<dbReference type="GO" id="GO:0005886">
    <property type="term" value="C:plasma membrane"/>
    <property type="evidence" value="ECO:0007669"/>
    <property type="project" value="UniProtKB-SubCell"/>
</dbReference>
<evidence type="ECO:0000256" key="7">
    <source>
        <dbReference type="ARBA" id="ARBA00023136"/>
    </source>
</evidence>
<dbReference type="EMBL" id="CP076642">
    <property type="protein sequence ID" value="QXO15578.1"/>
    <property type="molecule type" value="Genomic_DNA"/>
</dbReference>
<proteinExistence type="predicted"/>
<dbReference type="KEGG" id="vos:KNV97_03935"/>
<comment type="subcellular location">
    <subcellularLocation>
        <location evidence="1">Cell inner membrane</location>
        <topology evidence="1">Multi-pass membrane protein</topology>
    </subcellularLocation>
</comment>
<evidence type="ECO:0000256" key="6">
    <source>
        <dbReference type="ARBA" id="ARBA00022989"/>
    </source>
</evidence>
<dbReference type="Proteomes" id="UP000694232">
    <property type="component" value="Chromosome 2"/>
</dbReference>
<feature type="transmembrane region" description="Helical" evidence="9">
    <location>
        <begin position="409"/>
        <end position="431"/>
    </location>
</feature>
<evidence type="ECO:0000256" key="5">
    <source>
        <dbReference type="ARBA" id="ARBA00022692"/>
    </source>
</evidence>
<dbReference type="PANTHER" id="PTHR43549">
    <property type="entry name" value="MULTIDRUG RESISTANCE PROTEIN YPNP-RELATED"/>
    <property type="match status" value="1"/>
</dbReference>
<keyword evidence="6 9" id="KW-1133">Transmembrane helix</keyword>
<protein>
    <recommendedName>
        <fullName evidence="2">Multidrug resistance protein NorM</fullName>
    </recommendedName>
    <alternativeName>
        <fullName evidence="8">Na(+)/drug antiporter</fullName>
    </alternativeName>
</protein>
<feature type="transmembrane region" description="Helical" evidence="9">
    <location>
        <begin position="312"/>
        <end position="333"/>
    </location>
</feature>
<dbReference type="RefSeq" id="WP_136483751.1">
    <property type="nucleotide sequence ID" value="NZ_CP076642.1"/>
</dbReference>
<evidence type="ECO:0000256" key="3">
    <source>
        <dbReference type="ARBA" id="ARBA00022448"/>
    </source>
</evidence>
<evidence type="ECO:0000256" key="8">
    <source>
        <dbReference type="ARBA" id="ARBA00030855"/>
    </source>
</evidence>
<feature type="transmembrane region" description="Helical" evidence="9">
    <location>
        <begin position="382"/>
        <end position="403"/>
    </location>
</feature>
<feature type="transmembrane region" description="Helical" evidence="9">
    <location>
        <begin position="58"/>
        <end position="80"/>
    </location>
</feature>
<evidence type="ECO:0000256" key="1">
    <source>
        <dbReference type="ARBA" id="ARBA00004429"/>
    </source>
</evidence>
<feature type="transmembrane region" description="Helical" evidence="9">
    <location>
        <begin position="193"/>
        <end position="210"/>
    </location>
</feature>
<keyword evidence="11" id="KW-1185">Reference proteome</keyword>
<gene>
    <name evidence="10" type="ORF">KNV97_03935</name>
</gene>
<sequence length="445" mass="47926">MQNPEISTSPSLSRQLFKMTWPMLFGVLSLMSFQLIDSAFIGQLGVLPLAAQGFTMPIQMIIIGVQVGLGIATTAVISRALGAGQAKYARQLGGLVVAIGSIGVAVFGILLYWLREPILTLLSAPQTIFSIIDSYWIWWVISAWTGAVLYFLYSLCRANGNTMLPGTIMMLTSVLNLVLDPLFIFVFDFGINGAAMATIVAFGIGIVIVAPRVSSKHWMLFDWSDLDIAQSIRSIGHIMGPAMLSQLLPPLSSMLATKLLAGFGTAAVAAWALGSRYEFFAIVSVLALTMSIPPMVGRLLGSNQVGDIRKLVAIAIRFILIFQLFIALVTLALSTPLASLMTSESSVESILNWHLMIVPLSLGPLGICMLMVSVANALGKSYVALTISALRLFAFFLPCLWLGAQLGDLKGLFIGAFIGNILAGASAWSLYQRTLYRIEHQAARA</sequence>
<dbReference type="InterPro" id="IPR052031">
    <property type="entry name" value="Membrane_Transporter-Flippase"/>
</dbReference>
<dbReference type="GO" id="GO:0042910">
    <property type="term" value="F:xenobiotic transmembrane transporter activity"/>
    <property type="evidence" value="ECO:0007669"/>
    <property type="project" value="InterPro"/>
</dbReference>
<keyword evidence="7 9" id="KW-0472">Membrane</keyword>
<name>A0A975U5K9_9VIBR</name>
<dbReference type="InterPro" id="IPR048279">
    <property type="entry name" value="MdtK-like"/>
</dbReference>
<feature type="transmembrane region" description="Helical" evidence="9">
    <location>
        <begin position="279"/>
        <end position="300"/>
    </location>
</feature>
<feature type="transmembrane region" description="Helical" evidence="9">
    <location>
        <begin position="135"/>
        <end position="156"/>
    </location>
</feature>
<feature type="transmembrane region" description="Helical" evidence="9">
    <location>
        <begin position="255"/>
        <end position="273"/>
    </location>
</feature>
<dbReference type="AlphaFoldDB" id="A0A975U5K9"/>
<keyword evidence="5 9" id="KW-0812">Transmembrane</keyword>
<evidence type="ECO:0000313" key="10">
    <source>
        <dbReference type="EMBL" id="QXO15578.1"/>
    </source>
</evidence>
<dbReference type="InterPro" id="IPR002528">
    <property type="entry name" value="MATE_fam"/>
</dbReference>
<evidence type="ECO:0000256" key="4">
    <source>
        <dbReference type="ARBA" id="ARBA00022475"/>
    </source>
</evidence>
<dbReference type="PIRSF" id="PIRSF006603">
    <property type="entry name" value="DinF"/>
    <property type="match status" value="1"/>
</dbReference>
<keyword evidence="4" id="KW-1003">Cell membrane</keyword>
<dbReference type="Pfam" id="PF01554">
    <property type="entry name" value="MatE"/>
    <property type="match status" value="2"/>
</dbReference>
<reference evidence="10" key="1">
    <citation type="submission" date="2021-06" db="EMBL/GenBank/DDBJ databases">
        <title>Vibrio nov. sp., novel gut bacterium isolated from Yellow Sea oyster.</title>
        <authorList>
            <person name="Muhammad N."/>
            <person name="Nguyen T.H."/>
            <person name="Lee Y.-J."/>
            <person name="Ko J."/>
            <person name="Kim S.-G."/>
        </authorList>
    </citation>
    <scope>NUCLEOTIDE SEQUENCE</scope>
    <source>
        <strain evidence="10">OG9-811</strain>
    </source>
</reference>
<keyword evidence="3" id="KW-0813">Transport</keyword>